<evidence type="ECO:0000259" key="1">
    <source>
        <dbReference type="Pfam" id="PF00501"/>
    </source>
</evidence>
<dbReference type="Gene3D" id="3.30.300.30">
    <property type="match status" value="1"/>
</dbReference>
<dbReference type="Proteomes" id="UP000199584">
    <property type="component" value="Unassembled WGS sequence"/>
</dbReference>
<dbReference type="EMBL" id="FOYM01000010">
    <property type="protein sequence ID" value="SFR04556.1"/>
    <property type="molecule type" value="Genomic_DNA"/>
</dbReference>
<dbReference type="InterPro" id="IPR050237">
    <property type="entry name" value="ATP-dep_AMP-bd_enzyme"/>
</dbReference>
<accession>A0A1I6DGL2</accession>
<gene>
    <name evidence="3" type="ORF">SAMN05660706_11098</name>
</gene>
<feature type="domain" description="AMP-dependent synthetase/ligase" evidence="1">
    <location>
        <begin position="30"/>
        <end position="407"/>
    </location>
</feature>
<dbReference type="Pfam" id="PF13193">
    <property type="entry name" value="AMP-binding_C"/>
    <property type="match status" value="1"/>
</dbReference>
<dbReference type="SUPFAM" id="SSF56801">
    <property type="entry name" value="Acetyl-CoA synthetase-like"/>
    <property type="match status" value="1"/>
</dbReference>
<name>A0A1I6DGL2_9FIRM</name>
<dbReference type="AlphaFoldDB" id="A0A1I6DGL2"/>
<evidence type="ECO:0000259" key="2">
    <source>
        <dbReference type="Pfam" id="PF13193"/>
    </source>
</evidence>
<dbReference type="STRING" id="39060.SAMN05660706_11098"/>
<dbReference type="InterPro" id="IPR025110">
    <property type="entry name" value="AMP-bd_C"/>
</dbReference>
<protein>
    <submittedName>
        <fullName evidence="3">Long-chain acyl-CoA synthetase</fullName>
    </submittedName>
</protein>
<reference evidence="4" key="1">
    <citation type="submission" date="2016-10" db="EMBL/GenBank/DDBJ databases">
        <authorList>
            <person name="Varghese N."/>
            <person name="Submissions S."/>
        </authorList>
    </citation>
    <scope>NUCLEOTIDE SEQUENCE [LARGE SCALE GENOMIC DNA]</scope>
    <source>
        <strain evidence="4">DSM 3669</strain>
    </source>
</reference>
<organism evidence="3 4">
    <name type="scientific">Desulfoscipio geothermicus DSM 3669</name>
    <dbReference type="NCBI Taxonomy" id="1121426"/>
    <lineage>
        <taxon>Bacteria</taxon>
        <taxon>Bacillati</taxon>
        <taxon>Bacillota</taxon>
        <taxon>Clostridia</taxon>
        <taxon>Eubacteriales</taxon>
        <taxon>Desulfallaceae</taxon>
        <taxon>Desulfoscipio</taxon>
    </lineage>
</organism>
<dbReference type="CDD" id="cd05936">
    <property type="entry name" value="FC-FACS_FadD_like"/>
    <property type="match status" value="1"/>
</dbReference>
<dbReference type="GO" id="GO:0016878">
    <property type="term" value="F:acid-thiol ligase activity"/>
    <property type="evidence" value="ECO:0007669"/>
    <property type="project" value="UniProtKB-ARBA"/>
</dbReference>
<keyword evidence="4" id="KW-1185">Reference proteome</keyword>
<dbReference type="PROSITE" id="PS00455">
    <property type="entry name" value="AMP_BINDING"/>
    <property type="match status" value="1"/>
</dbReference>
<dbReference type="InterPro" id="IPR045851">
    <property type="entry name" value="AMP-bd_C_sf"/>
</dbReference>
<dbReference type="InterPro" id="IPR042099">
    <property type="entry name" value="ANL_N_sf"/>
</dbReference>
<dbReference type="Pfam" id="PF00501">
    <property type="entry name" value="AMP-binding"/>
    <property type="match status" value="1"/>
</dbReference>
<dbReference type="InterPro" id="IPR020845">
    <property type="entry name" value="AMP-binding_CS"/>
</dbReference>
<evidence type="ECO:0000313" key="4">
    <source>
        <dbReference type="Proteomes" id="UP000199584"/>
    </source>
</evidence>
<dbReference type="OrthoDB" id="9778383at2"/>
<dbReference type="PANTHER" id="PTHR43767">
    <property type="entry name" value="LONG-CHAIN-FATTY-ACID--COA LIGASE"/>
    <property type="match status" value="1"/>
</dbReference>
<feature type="domain" description="AMP-binding enzyme C-terminal" evidence="2">
    <location>
        <begin position="457"/>
        <end position="534"/>
    </location>
</feature>
<dbReference type="InterPro" id="IPR000873">
    <property type="entry name" value="AMP-dep_synth/lig_dom"/>
</dbReference>
<sequence length="541" mass="59190">MQKIWYKSWPAGVPKKVHHGPSPITGVLGEHARLYPGRTAVNYYGRKITYGELDRLTGNFASALVKMGVRKGDRVSLYMENCPQFIIALIGGWKAGAVMVPSNPMFLGDELVYQLNDAAVESIVVQDDLFPILEPVIPGTPLKNIIVARRQAFLPDTPALPLHHSMTTAPIEAPGTISFSRMLSGPAGKIERETGLDDLALLQYTAGTTGMPKGAVITHRNLLYNTAGSAAWVGARSGDAHLAVLPLFHVTGLVHSMNMPLYTGGSIILLARYDTETVFAAVEKYRCAHWASIATMNIAVVNYPVVSGCDLSSLRTCVSGGSPVPREVIRQFREVTGANLVEGYGLSETVSQVTINPLGKPRLGSVGIPVQGTDIKIVSLDDWDRELPTGAEGELLVKGPQVMQGYWNRPGETRLALRDGWLATGDIARMDEDGYVYIVGRKKELIKASGYSVFPQEVESFLYEHPAVAEVVVVGVPDPYRVETVKAVIVLKQEYVNNISARDIIEWSRQKMAAYKYPRLVEFVSDLPRSGTGKIRRHLLK</sequence>
<dbReference type="Gene3D" id="3.40.50.12780">
    <property type="entry name" value="N-terminal domain of ligase-like"/>
    <property type="match status" value="1"/>
</dbReference>
<proteinExistence type="predicted"/>
<dbReference type="PANTHER" id="PTHR43767:SF1">
    <property type="entry name" value="NONRIBOSOMAL PEPTIDE SYNTHASE PES1 (EUROFUNG)-RELATED"/>
    <property type="match status" value="1"/>
</dbReference>
<evidence type="ECO:0000313" key="3">
    <source>
        <dbReference type="EMBL" id="SFR04556.1"/>
    </source>
</evidence>
<dbReference type="RefSeq" id="WP_092482907.1">
    <property type="nucleotide sequence ID" value="NZ_FOYM01000010.1"/>
</dbReference>